<gene>
    <name evidence="1" type="ORF">SS50377_13839</name>
    <name evidence="2" type="ORF">SS50377_23505</name>
</gene>
<dbReference type="EMBL" id="AUWU02000004">
    <property type="protein sequence ID" value="KAH0573571.1"/>
    <property type="molecule type" value="Genomic_DNA"/>
</dbReference>
<accession>V6LPS7</accession>
<keyword evidence="3" id="KW-1185">Reference proteome</keyword>
<sequence length="296" mass="34625">MQLQRHHISQTLNFKGSQLLTPPSEYFNSHKNLIKPLAYYIDAPSSFDSTIVIIDQKQQFSTVIAISHSLIYKVKNIQLPDPYDPIQALALLHPRDSYIQLLRKTTDQRYSCKKQQNQAIRNISINGELFQYLQKASDYCQKIMDNHKVCVEGDFSFIFTDNLFSYENHTVTIEREQKLNRVILIRTDGEQATQQMINEKQIDGTLFIININIIEDNLAQIFVYFSGIKEREAFPYCEEKHYKGVKIDIEFINWLKLKIINCDLLYQTNDFAIDNIAAVASNSMEMQFLNSFRERQ</sequence>
<dbReference type="Proteomes" id="UP000018208">
    <property type="component" value="Unassembled WGS sequence"/>
</dbReference>
<dbReference type="AlphaFoldDB" id="V6LPS7"/>
<evidence type="ECO:0000313" key="2">
    <source>
        <dbReference type="EMBL" id="KAH0573571.1"/>
    </source>
</evidence>
<reference evidence="1 2" key="1">
    <citation type="journal article" date="2014" name="PLoS Genet.">
        <title>The Genome of Spironucleus salmonicida Highlights a Fish Pathogen Adapted to Fluctuating Environments.</title>
        <authorList>
            <person name="Xu F."/>
            <person name="Jerlstrom-Hultqvist J."/>
            <person name="Einarsson E."/>
            <person name="Astvaldsson A."/>
            <person name="Svard S.G."/>
            <person name="Andersson J.O."/>
        </authorList>
    </citation>
    <scope>NUCLEOTIDE SEQUENCE</scope>
    <source>
        <strain evidence="2">ATCC 50377</strain>
    </source>
</reference>
<organism evidence="1">
    <name type="scientific">Spironucleus salmonicida</name>
    <dbReference type="NCBI Taxonomy" id="348837"/>
    <lineage>
        <taxon>Eukaryota</taxon>
        <taxon>Metamonada</taxon>
        <taxon>Diplomonadida</taxon>
        <taxon>Hexamitidae</taxon>
        <taxon>Hexamitinae</taxon>
        <taxon>Spironucleus</taxon>
    </lineage>
</organism>
<evidence type="ECO:0000313" key="1">
    <source>
        <dbReference type="EMBL" id="EST46243.1"/>
    </source>
</evidence>
<reference evidence="2" key="2">
    <citation type="submission" date="2020-12" db="EMBL/GenBank/DDBJ databases">
        <title>New Spironucleus salmonicida genome in near-complete chromosomes.</title>
        <authorList>
            <person name="Xu F."/>
            <person name="Kurt Z."/>
            <person name="Jimenez-Gonzalez A."/>
            <person name="Astvaldsson A."/>
            <person name="Andersson J.O."/>
            <person name="Svard S.G."/>
        </authorList>
    </citation>
    <scope>NUCLEOTIDE SEQUENCE</scope>
    <source>
        <strain evidence="2">ATCC 50377</strain>
    </source>
</reference>
<proteinExistence type="predicted"/>
<dbReference type="EMBL" id="KI546083">
    <property type="protein sequence ID" value="EST46243.1"/>
    <property type="molecule type" value="Genomic_DNA"/>
</dbReference>
<protein>
    <submittedName>
        <fullName evidence="1">Uncharacterized protein</fullName>
    </submittedName>
</protein>
<evidence type="ECO:0000313" key="3">
    <source>
        <dbReference type="Proteomes" id="UP000018208"/>
    </source>
</evidence>
<dbReference type="VEuPathDB" id="GiardiaDB:SS50377_23505"/>
<name>V6LPS7_9EUKA</name>